<proteinExistence type="predicted"/>
<dbReference type="EMBL" id="FR854064">
    <property type="protein sequence ID" value="CCA80068.1"/>
    <property type="molecule type" value="Genomic_DNA"/>
</dbReference>
<reference evidence="1" key="1">
    <citation type="journal article" date="2011" name="PLoS ONE">
        <title>Ralstonia syzygii, the Blood Disease Bacterium and some Asian R. solanacearum strains form a single genomic species despite divergent lifestyles.</title>
        <authorList>
            <person name="Remenant B."/>
            <person name="de Cambiaire J.C."/>
            <person name="Cellier G."/>
            <person name="Jacobs J.M."/>
            <person name="Mangenot S."/>
            <person name="Barbe V."/>
            <person name="Lajus A."/>
            <person name="Vallenet D."/>
            <person name="Medigue C."/>
            <person name="Fegan M."/>
            <person name="Allen C."/>
            <person name="Prior P."/>
        </authorList>
    </citation>
    <scope>NUCLEOTIDE SEQUENCE</scope>
    <source>
        <strain evidence="1">R229</strain>
    </source>
</reference>
<reference evidence="1" key="2">
    <citation type="submission" date="2011-04" db="EMBL/GenBank/DDBJ databases">
        <authorList>
            <person name="Genoscope - CEA"/>
        </authorList>
    </citation>
    <scope>NUCLEOTIDE SEQUENCE</scope>
    <source>
        <strain evidence="1">R229</strain>
    </source>
</reference>
<gene>
    <name evidence="1" type="ORF">BDB_80456</name>
</gene>
<accession>G2ZLW9</accession>
<name>G2ZLW9_9RALS</name>
<protein>
    <submittedName>
        <fullName evidence="1">Uncharacterized protein</fullName>
    </submittedName>
</protein>
<sequence>MKAACIAQRLRRVRGVVRDSWHVLRAGMVTWRSRSRFCPETVTDAPSVFPVEAFGTDFTAWAGSFAVPLSLVRCFRDTDTASARSTPTPHGDIARFCHLSASPWRVVFHVRTSCGSGYANTRLSFQAPEHGS</sequence>
<organism evidence="1">
    <name type="scientific">blood disease bacterium R229</name>
    <dbReference type="NCBI Taxonomy" id="741978"/>
    <lineage>
        <taxon>Bacteria</taxon>
        <taxon>Pseudomonadati</taxon>
        <taxon>Pseudomonadota</taxon>
        <taxon>Betaproteobacteria</taxon>
        <taxon>Burkholderiales</taxon>
        <taxon>Burkholderiaceae</taxon>
        <taxon>Ralstonia</taxon>
        <taxon>Ralstonia solanacearum species complex</taxon>
    </lineage>
</organism>
<evidence type="ECO:0000313" key="1">
    <source>
        <dbReference type="EMBL" id="CCA80068.1"/>
    </source>
</evidence>
<dbReference type="AlphaFoldDB" id="G2ZLW9"/>